<protein>
    <submittedName>
        <fullName evidence="1">Uncharacterized protein</fullName>
    </submittedName>
</protein>
<gene>
    <name evidence="1" type="ORF">SERLADRAFT_476333</name>
</gene>
<reference evidence="1" key="1">
    <citation type="submission" date="2011-04" db="EMBL/GenBank/DDBJ databases">
        <title>Evolution of plant cell wall degrading machinery underlies the functional diversity of forest fungi.</title>
        <authorList>
            <consortium name="US DOE Joint Genome Institute (JGI-PGF)"/>
            <person name="Eastwood D.C."/>
            <person name="Floudas D."/>
            <person name="Binder M."/>
            <person name="Majcherczyk A."/>
            <person name="Schneider P."/>
            <person name="Aerts A."/>
            <person name="Asiegbu F.O."/>
            <person name="Baker S.E."/>
            <person name="Barry K."/>
            <person name="Bendiksby M."/>
            <person name="Blumentritt M."/>
            <person name="Coutinho P.M."/>
            <person name="Cullen D."/>
            <person name="Cullen D."/>
            <person name="Gathman A."/>
            <person name="Goodell B."/>
            <person name="Henrissat B."/>
            <person name="Ihrmark K."/>
            <person name="Kauserud H."/>
            <person name="Kohler A."/>
            <person name="LaButti K."/>
            <person name="Lapidus A."/>
            <person name="Lavin J.L."/>
            <person name="Lee Y.-H."/>
            <person name="Lindquist E."/>
            <person name="Lilly W."/>
            <person name="Lucas S."/>
            <person name="Morin E."/>
            <person name="Murat C."/>
            <person name="Oguiza J.A."/>
            <person name="Park J."/>
            <person name="Pisabarro A.G."/>
            <person name="Riley R."/>
            <person name="Rosling A."/>
            <person name="Salamov A."/>
            <person name="Schmidt O."/>
            <person name="Schmutz J."/>
            <person name="Skrede I."/>
            <person name="Stenlid J."/>
            <person name="Wiebenga A."/>
            <person name="Xie X."/>
            <person name="Kues U."/>
            <person name="Hibbett D.S."/>
            <person name="Hoffmeister D."/>
            <person name="Hogberg N."/>
            <person name="Martin F."/>
            <person name="Grigoriev I.V."/>
            <person name="Watkinson S.C."/>
        </authorList>
    </citation>
    <scope>NUCLEOTIDE SEQUENCE</scope>
    <source>
        <strain evidence="1">S7.9</strain>
    </source>
</reference>
<dbReference type="EMBL" id="GL945439">
    <property type="protein sequence ID" value="EGO21306.1"/>
    <property type="molecule type" value="Genomic_DNA"/>
</dbReference>
<dbReference type="KEGG" id="sla:SERLADRAFT_476333"/>
<dbReference type="RefSeq" id="XP_007322263.1">
    <property type="nucleotide sequence ID" value="XM_007322201.1"/>
</dbReference>
<dbReference type="HOGENOM" id="CLU_2741587_0_0_1"/>
<organism>
    <name type="scientific">Serpula lacrymans var. lacrymans (strain S7.9)</name>
    <name type="common">Dry rot fungus</name>
    <dbReference type="NCBI Taxonomy" id="578457"/>
    <lineage>
        <taxon>Eukaryota</taxon>
        <taxon>Fungi</taxon>
        <taxon>Dikarya</taxon>
        <taxon>Basidiomycota</taxon>
        <taxon>Agaricomycotina</taxon>
        <taxon>Agaricomycetes</taxon>
        <taxon>Agaricomycetidae</taxon>
        <taxon>Boletales</taxon>
        <taxon>Coniophorineae</taxon>
        <taxon>Serpulaceae</taxon>
        <taxon>Serpula</taxon>
    </lineage>
</organism>
<name>F8P790_SERL9</name>
<dbReference type="AlphaFoldDB" id="F8P790"/>
<sequence>MTCQSPIQKKLQEAISKLISDIFPYSISDQGYLRTLLCIYARVYPPREKRRGYPLRDQTAGFLFKSIKKGY</sequence>
<evidence type="ECO:0000313" key="1">
    <source>
        <dbReference type="EMBL" id="EGO21306.1"/>
    </source>
</evidence>
<dbReference type="Proteomes" id="UP000008064">
    <property type="component" value="Unassembled WGS sequence"/>
</dbReference>
<dbReference type="GeneID" id="18820787"/>
<accession>F8P790</accession>
<proteinExistence type="predicted"/>